<dbReference type="NCBIfam" id="NF011531">
    <property type="entry name" value="PRK14971.1"/>
    <property type="match status" value="1"/>
</dbReference>
<gene>
    <name evidence="11" type="primary">dnaX</name>
    <name evidence="14" type="ORF">IAB88_02000</name>
</gene>
<dbReference type="Pfam" id="PF12169">
    <property type="entry name" value="DNA_pol3_gamma3"/>
    <property type="match status" value="1"/>
</dbReference>
<dbReference type="NCBIfam" id="NF004046">
    <property type="entry name" value="PRK05563.1"/>
    <property type="match status" value="1"/>
</dbReference>
<evidence type="ECO:0000256" key="10">
    <source>
        <dbReference type="ARBA" id="ARBA00049244"/>
    </source>
</evidence>
<evidence type="ECO:0000256" key="12">
    <source>
        <dbReference type="SAM" id="MobiDB-lite"/>
    </source>
</evidence>
<evidence type="ECO:0000256" key="3">
    <source>
        <dbReference type="ARBA" id="ARBA00022695"/>
    </source>
</evidence>
<feature type="compositionally biased region" description="Low complexity" evidence="12">
    <location>
        <begin position="382"/>
        <end position="399"/>
    </location>
</feature>
<dbReference type="InterPro" id="IPR005790">
    <property type="entry name" value="DNA_polIII_delta"/>
</dbReference>
<dbReference type="PANTHER" id="PTHR11669">
    <property type="entry name" value="REPLICATION FACTOR C / DNA POLYMERASE III GAMMA-TAU SUBUNIT"/>
    <property type="match status" value="1"/>
</dbReference>
<evidence type="ECO:0000256" key="4">
    <source>
        <dbReference type="ARBA" id="ARBA00022705"/>
    </source>
</evidence>
<keyword evidence="8 11" id="KW-0067">ATP-binding</keyword>
<dbReference type="GO" id="GO:0046872">
    <property type="term" value="F:metal ion binding"/>
    <property type="evidence" value="ECO:0007669"/>
    <property type="project" value="UniProtKB-KW"/>
</dbReference>
<dbReference type="GO" id="GO:0006261">
    <property type="term" value="P:DNA-templated DNA replication"/>
    <property type="evidence" value="ECO:0007669"/>
    <property type="project" value="TreeGrafter"/>
</dbReference>
<keyword evidence="2 11" id="KW-0808">Transferase</keyword>
<evidence type="ECO:0000256" key="8">
    <source>
        <dbReference type="ARBA" id="ARBA00022840"/>
    </source>
</evidence>
<dbReference type="CDD" id="cd00009">
    <property type="entry name" value="AAA"/>
    <property type="match status" value="1"/>
</dbReference>
<accession>A0A9D9IN28</accession>
<dbReference type="FunFam" id="3.40.50.300:FF:000014">
    <property type="entry name" value="DNA polymerase III subunit gamma/tau"/>
    <property type="match status" value="1"/>
</dbReference>
<comment type="catalytic activity">
    <reaction evidence="10 11">
        <text>DNA(n) + a 2'-deoxyribonucleoside 5'-triphosphate = DNA(n+1) + diphosphate</text>
        <dbReference type="Rhea" id="RHEA:22508"/>
        <dbReference type="Rhea" id="RHEA-COMP:17339"/>
        <dbReference type="Rhea" id="RHEA-COMP:17340"/>
        <dbReference type="ChEBI" id="CHEBI:33019"/>
        <dbReference type="ChEBI" id="CHEBI:61560"/>
        <dbReference type="ChEBI" id="CHEBI:173112"/>
        <dbReference type="EC" id="2.7.7.7"/>
    </reaction>
</comment>
<dbReference type="GO" id="GO:0003677">
    <property type="term" value="F:DNA binding"/>
    <property type="evidence" value="ECO:0007669"/>
    <property type="project" value="InterPro"/>
</dbReference>
<dbReference type="EC" id="2.7.7.7" evidence="11"/>
<evidence type="ECO:0000256" key="2">
    <source>
        <dbReference type="ARBA" id="ARBA00022679"/>
    </source>
</evidence>
<dbReference type="Proteomes" id="UP000823598">
    <property type="component" value="Unassembled WGS sequence"/>
</dbReference>
<keyword evidence="5" id="KW-0479">Metal-binding</keyword>
<evidence type="ECO:0000256" key="6">
    <source>
        <dbReference type="ARBA" id="ARBA00022741"/>
    </source>
</evidence>
<reference evidence="14" key="1">
    <citation type="submission" date="2020-10" db="EMBL/GenBank/DDBJ databases">
        <authorList>
            <person name="Gilroy R."/>
        </authorList>
    </citation>
    <scope>NUCLEOTIDE SEQUENCE</scope>
    <source>
        <strain evidence="14">6919</strain>
    </source>
</reference>
<evidence type="ECO:0000256" key="9">
    <source>
        <dbReference type="ARBA" id="ARBA00022932"/>
    </source>
</evidence>
<comment type="caution">
    <text evidence="14">The sequence shown here is derived from an EMBL/GenBank/DDBJ whole genome shotgun (WGS) entry which is preliminary data.</text>
</comment>
<comment type="subunit">
    <text evidence="11">DNA polymerase III contains a core (composed of alpha, epsilon and theta chains) that associates with a tau subunit. This core dimerizes to form the POLIII' complex. PolIII' associates with the gamma complex (composed of gamma, delta, delta', psi and chi chains) and with the beta chain to form the complete DNA polymerase III complex.</text>
</comment>
<dbReference type="SUPFAM" id="SSF52540">
    <property type="entry name" value="P-loop containing nucleoside triphosphate hydrolases"/>
    <property type="match status" value="1"/>
</dbReference>
<evidence type="ECO:0000256" key="1">
    <source>
        <dbReference type="ARBA" id="ARBA00006360"/>
    </source>
</evidence>
<dbReference type="Gene3D" id="1.10.8.60">
    <property type="match status" value="1"/>
</dbReference>
<sequence>MEKYIVSARKYRPTTFKSIVGQHALVNTLKNAVQSGRLAHSYLFCGQRGVGKTTTARIFAKAINCEHLTADGEPCNECESCRAFNEQRSLNIIEMDAASNNSVDEIRTLTDQVLVPPITGRYRVFIIDEVHMLSQAAFNAFLKTLEEPPSYVIFILATTEKQKILPTILSRCQKYDFQSIKPADIAEQLQYVADHEGYTTEPAGLNVIAQKSDGAMRDALSIFDQVAAASGGHITYQAVIDNLNILDYDYYFRLTDAFIAGSVEQSLLIYKEVRDHGFEGKVFINGLANHFRELLVAHSPELASLMEVTSDVEERYREQSAKCQLPFIYSAMELCNKCDLSYRDATNKQFLVELTLIKICQLTDGTPTPGPQPGMRKIEKSTAPQQPAAPARQTAPAQTKAETTQKPVMQKPSSNPAAQPQPTAHVRQMAPNTSNRATATIKPLPKVNVTASATAPIAKEPVTAYTTTRNTPYSYDNFLDAWRSFVRDNPSEIILVNTIKSGDDPVEKSPGEYEFTVENEAQSEVFEKKRQLLLSYLHDKLGNDNVSLQIKVREAGGREKLWTQKELLADIIERNPKVKTFIDKYRLGFA</sequence>
<comment type="similarity">
    <text evidence="1 11">Belongs to the DnaX/STICHEL family.</text>
</comment>
<protein>
    <recommendedName>
        <fullName evidence="11">DNA polymerase III subunit gamma/tau</fullName>
        <ecNumber evidence="11">2.7.7.7</ecNumber>
    </recommendedName>
</protein>
<dbReference type="InterPro" id="IPR027417">
    <property type="entry name" value="P-loop_NTPase"/>
</dbReference>
<dbReference type="PANTHER" id="PTHR11669:SF0">
    <property type="entry name" value="PROTEIN STICHEL-LIKE 2"/>
    <property type="match status" value="1"/>
</dbReference>
<feature type="region of interest" description="Disordered" evidence="12">
    <location>
        <begin position="363"/>
        <end position="429"/>
    </location>
</feature>
<dbReference type="CDD" id="cd18137">
    <property type="entry name" value="HLD_clamp_pol_III_gamma_tau"/>
    <property type="match status" value="1"/>
</dbReference>
<organism evidence="14 15">
    <name type="scientific">Candidatus Limisoma faecipullorum</name>
    <dbReference type="NCBI Taxonomy" id="2840854"/>
    <lineage>
        <taxon>Bacteria</taxon>
        <taxon>Pseudomonadati</taxon>
        <taxon>Bacteroidota</taxon>
        <taxon>Bacteroidia</taxon>
        <taxon>Bacteroidales</taxon>
        <taxon>Candidatus Limisoma</taxon>
    </lineage>
</organism>
<dbReference type="GO" id="GO:0005524">
    <property type="term" value="F:ATP binding"/>
    <property type="evidence" value="ECO:0007669"/>
    <property type="project" value="UniProtKB-KW"/>
</dbReference>
<keyword evidence="7" id="KW-0862">Zinc</keyword>
<evidence type="ECO:0000256" key="5">
    <source>
        <dbReference type="ARBA" id="ARBA00022723"/>
    </source>
</evidence>
<dbReference type="SMART" id="SM00382">
    <property type="entry name" value="AAA"/>
    <property type="match status" value="1"/>
</dbReference>
<dbReference type="AlphaFoldDB" id="A0A9D9IN28"/>
<dbReference type="InterPro" id="IPR008921">
    <property type="entry name" value="DNA_pol3_clamp-load_cplx_C"/>
</dbReference>
<dbReference type="FunFam" id="1.10.8.60:FF:000013">
    <property type="entry name" value="DNA polymerase III subunit gamma/tau"/>
    <property type="match status" value="1"/>
</dbReference>
<reference evidence="14" key="2">
    <citation type="journal article" date="2021" name="PeerJ">
        <title>Extensive microbial diversity within the chicken gut microbiome revealed by metagenomics and culture.</title>
        <authorList>
            <person name="Gilroy R."/>
            <person name="Ravi A."/>
            <person name="Getino M."/>
            <person name="Pursley I."/>
            <person name="Horton D.L."/>
            <person name="Alikhan N.F."/>
            <person name="Baker D."/>
            <person name="Gharbi K."/>
            <person name="Hall N."/>
            <person name="Watson M."/>
            <person name="Adriaenssens E.M."/>
            <person name="Foster-Nyarko E."/>
            <person name="Jarju S."/>
            <person name="Secka A."/>
            <person name="Antonio M."/>
            <person name="Oren A."/>
            <person name="Chaudhuri R.R."/>
            <person name="La Ragione R."/>
            <person name="Hildebrand F."/>
            <person name="Pallen M.J."/>
        </authorList>
    </citation>
    <scope>NUCLEOTIDE SEQUENCE</scope>
    <source>
        <strain evidence="14">6919</strain>
    </source>
</reference>
<keyword evidence="9 11" id="KW-0239">DNA-directed DNA polymerase</keyword>
<evidence type="ECO:0000256" key="11">
    <source>
        <dbReference type="RuleBase" id="RU364063"/>
    </source>
</evidence>
<keyword evidence="6 11" id="KW-0547">Nucleotide-binding</keyword>
<keyword evidence="4 11" id="KW-0235">DNA replication</keyword>
<dbReference type="NCBIfam" id="TIGR02397">
    <property type="entry name" value="dnaX_nterm"/>
    <property type="match status" value="1"/>
</dbReference>
<keyword evidence="3 11" id="KW-0548">Nucleotidyltransferase</keyword>
<dbReference type="EMBL" id="JADIMC010000024">
    <property type="protein sequence ID" value="MBO8475748.1"/>
    <property type="molecule type" value="Genomic_DNA"/>
</dbReference>
<dbReference type="Gene3D" id="3.40.50.300">
    <property type="entry name" value="P-loop containing nucleotide triphosphate hydrolases"/>
    <property type="match status" value="1"/>
</dbReference>
<dbReference type="SUPFAM" id="SSF48019">
    <property type="entry name" value="post-AAA+ oligomerization domain-like"/>
    <property type="match status" value="1"/>
</dbReference>
<dbReference type="GO" id="GO:0003887">
    <property type="term" value="F:DNA-directed DNA polymerase activity"/>
    <property type="evidence" value="ECO:0007669"/>
    <property type="project" value="UniProtKB-KW"/>
</dbReference>
<dbReference type="InterPro" id="IPR050238">
    <property type="entry name" value="DNA_Rep/Repair_Clamp_Loader"/>
</dbReference>
<evidence type="ECO:0000259" key="13">
    <source>
        <dbReference type="SMART" id="SM00382"/>
    </source>
</evidence>
<dbReference type="Pfam" id="PF13177">
    <property type="entry name" value="DNA_pol3_delta2"/>
    <property type="match status" value="1"/>
</dbReference>
<feature type="compositionally biased region" description="Polar residues" evidence="12">
    <location>
        <begin position="400"/>
        <end position="422"/>
    </location>
</feature>
<evidence type="ECO:0000313" key="14">
    <source>
        <dbReference type="EMBL" id="MBO8475748.1"/>
    </source>
</evidence>
<dbReference type="Pfam" id="PF22608">
    <property type="entry name" value="DNAX_ATPase_lid"/>
    <property type="match status" value="1"/>
</dbReference>
<proteinExistence type="inferred from homology"/>
<name>A0A9D9IN28_9BACT</name>
<dbReference type="Gene3D" id="1.20.272.10">
    <property type="match status" value="1"/>
</dbReference>
<evidence type="ECO:0000313" key="15">
    <source>
        <dbReference type="Proteomes" id="UP000823598"/>
    </source>
</evidence>
<dbReference type="InterPro" id="IPR045085">
    <property type="entry name" value="HLD_clamp_pol_III_gamma_tau"/>
</dbReference>
<dbReference type="NCBIfam" id="TIGR01128">
    <property type="entry name" value="holA"/>
    <property type="match status" value="1"/>
</dbReference>
<evidence type="ECO:0000256" key="7">
    <source>
        <dbReference type="ARBA" id="ARBA00022833"/>
    </source>
</evidence>
<comment type="function">
    <text evidence="11">DNA polymerase III is a complex, multichain enzyme responsible for most of the replicative synthesis in bacteria. This DNA polymerase also exhibits 3' to 5' exonuclease activity.</text>
</comment>
<dbReference type="InterPro" id="IPR012763">
    <property type="entry name" value="DNA_pol_III_sug/sutau_N"/>
</dbReference>
<dbReference type="GO" id="GO:0009360">
    <property type="term" value="C:DNA polymerase III complex"/>
    <property type="evidence" value="ECO:0007669"/>
    <property type="project" value="InterPro"/>
</dbReference>
<feature type="domain" description="AAA+ ATPase" evidence="13">
    <location>
        <begin position="38"/>
        <end position="181"/>
    </location>
</feature>
<dbReference type="InterPro" id="IPR003593">
    <property type="entry name" value="AAA+_ATPase"/>
</dbReference>
<dbReference type="InterPro" id="IPR022754">
    <property type="entry name" value="DNA_pol_III_gamma-3"/>
</dbReference>